<evidence type="ECO:0000313" key="3">
    <source>
        <dbReference type="EMBL" id="RXK46524.1"/>
    </source>
</evidence>
<protein>
    <submittedName>
        <fullName evidence="3">SGNH/GDSL hydrolase family protein</fullName>
    </submittedName>
</protein>
<evidence type="ECO:0000259" key="2">
    <source>
        <dbReference type="Pfam" id="PF13472"/>
    </source>
</evidence>
<feature type="transmembrane region" description="Helical" evidence="1">
    <location>
        <begin position="12"/>
        <end position="32"/>
    </location>
</feature>
<reference evidence="3 4" key="1">
    <citation type="submission" date="2019-01" db="EMBL/GenBank/DDBJ databases">
        <title>Cytophagaceae bacterium strain CAR-16.</title>
        <authorList>
            <person name="Chen W.-M."/>
        </authorList>
    </citation>
    <scope>NUCLEOTIDE SEQUENCE [LARGE SCALE GENOMIC DNA]</scope>
    <source>
        <strain evidence="3 4">CAR-16</strain>
    </source>
</reference>
<dbReference type="Proteomes" id="UP000289455">
    <property type="component" value="Unassembled WGS sequence"/>
</dbReference>
<keyword evidence="3" id="KW-0378">Hydrolase</keyword>
<sequence>MPIKPGLQTIHLGIGFDSMRFWIILFLFGIGFSCRKSMEAEMGLSKPLDAPKDSVAISWLALGDSYTIGQGVNAQDRFPFQALELLKGKLVQSRRLTYLAKTGWTSADLIRSMGEQNLEGHNFISLLIGVNDQYQGVDTATYRENFTKILNRSIELAGGDQRRVWVLSIPDYSLTPVGRQLDTGKISQEIDGFNAINKRIALQRKCIYVDITELGRASKNNPAWVCQDGLHPSALAYSKWAELIYANFLSF</sequence>
<keyword evidence="1" id="KW-0812">Transmembrane</keyword>
<gene>
    <name evidence="3" type="ORF">ESB04_11915</name>
</gene>
<feature type="domain" description="SGNH hydrolase-type esterase" evidence="2">
    <location>
        <begin position="61"/>
        <end position="237"/>
    </location>
</feature>
<dbReference type="Pfam" id="PF13472">
    <property type="entry name" value="Lipase_GDSL_2"/>
    <property type="match status" value="1"/>
</dbReference>
<comment type="caution">
    <text evidence="3">The sequence shown here is derived from an EMBL/GenBank/DDBJ whole genome shotgun (WGS) entry which is preliminary data.</text>
</comment>
<dbReference type="Gene3D" id="3.40.50.1110">
    <property type="entry name" value="SGNH hydrolase"/>
    <property type="match status" value="1"/>
</dbReference>
<evidence type="ECO:0000313" key="4">
    <source>
        <dbReference type="Proteomes" id="UP000289455"/>
    </source>
</evidence>
<dbReference type="InterPro" id="IPR036514">
    <property type="entry name" value="SGNH_hydro_sf"/>
</dbReference>
<dbReference type="SUPFAM" id="SSF52266">
    <property type="entry name" value="SGNH hydrolase"/>
    <property type="match status" value="1"/>
</dbReference>
<accession>A0A4Q1BXA1</accession>
<dbReference type="AlphaFoldDB" id="A0A4Q1BXA1"/>
<dbReference type="GO" id="GO:0016788">
    <property type="term" value="F:hydrolase activity, acting on ester bonds"/>
    <property type="evidence" value="ECO:0007669"/>
    <property type="project" value="UniProtKB-ARBA"/>
</dbReference>
<dbReference type="InterPro" id="IPR013830">
    <property type="entry name" value="SGNH_hydro"/>
</dbReference>
<keyword evidence="1" id="KW-0472">Membrane</keyword>
<keyword evidence="1" id="KW-1133">Transmembrane helix</keyword>
<organism evidence="3 4">
    <name type="scientific">Aquirufa rosea</name>
    <dbReference type="NCBI Taxonomy" id="2509241"/>
    <lineage>
        <taxon>Bacteria</taxon>
        <taxon>Pseudomonadati</taxon>
        <taxon>Bacteroidota</taxon>
        <taxon>Cytophagia</taxon>
        <taxon>Cytophagales</taxon>
        <taxon>Flectobacillaceae</taxon>
        <taxon>Aquirufa</taxon>
    </lineage>
</organism>
<evidence type="ECO:0000256" key="1">
    <source>
        <dbReference type="SAM" id="Phobius"/>
    </source>
</evidence>
<keyword evidence="4" id="KW-1185">Reference proteome</keyword>
<name>A0A4Q1BXA1_9BACT</name>
<dbReference type="OrthoDB" id="158267at2"/>
<dbReference type="EMBL" id="SDHY01000009">
    <property type="protein sequence ID" value="RXK46524.1"/>
    <property type="molecule type" value="Genomic_DNA"/>
</dbReference>
<dbReference type="PROSITE" id="PS51257">
    <property type="entry name" value="PROKAR_LIPOPROTEIN"/>
    <property type="match status" value="1"/>
</dbReference>
<proteinExistence type="predicted"/>